<dbReference type="EMBL" id="CP126212">
    <property type="protein sequence ID" value="WIA14628.1"/>
    <property type="molecule type" value="Genomic_DNA"/>
</dbReference>
<evidence type="ECO:0000313" key="2">
    <source>
        <dbReference type="EMBL" id="WIA14628.1"/>
    </source>
</evidence>
<feature type="chain" id="PRO_5045111977" description="SGNH domain-containing protein" evidence="1">
    <location>
        <begin position="26"/>
        <end position="452"/>
    </location>
</feature>
<evidence type="ECO:0000313" key="3">
    <source>
        <dbReference type="Proteomes" id="UP001244341"/>
    </source>
</evidence>
<reference evidence="2 3" key="1">
    <citation type="submission" date="2023-05" db="EMBL/GenBank/DDBJ databases">
        <title>A 100% complete, gapless, phased diploid assembly of the Scenedesmus obliquus UTEX 3031 genome.</title>
        <authorList>
            <person name="Biondi T.C."/>
            <person name="Hanschen E.R."/>
            <person name="Kwon T."/>
            <person name="Eng W."/>
            <person name="Kruse C.P.S."/>
            <person name="Koehler S.I."/>
            <person name="Kunde Y."/>
            <person name="Gleasner C.D."/>
            <person name="You Mak K.T."/>
            <person name="Polle J."/>
            <person name="Hovde B.T."/>
            <person name="Starkenburg S.R."/>
        </authorList>
    </citation>
    <scope>NUCLEOTIDE SEQUENCE [LARGE SCALE GENOMIC DNA]</scope>
    <source>
        <strain evidence="2 3">DOE0152z</strain>
    </source>
</reference>
<dbReference type="Proteomes" id="UP001244341">
    <property type="component" value="Chromosome 5b"/>
</dbReference>
<feature type="signal peptide" evidence="1">
    <location>
        <begin position="1"/>
        <end position="25"/>
    </location>
</feature>
<protein>
    <recommendedName>
        <fullName evidence="4">SGNH domain-containing protein</fullName>
    </recommendedName>
</protein>
<sequence>MDNKKLFKSALTAFIFFAALNVAISGVAPAAGGAAAPAAAPAACSAQYVASAGTNLLFGGVHDACVKGCQPRADRWSQSCDASKRAQTPEMAAYPGHDACLPQQTAAVLAAMQQHPDYAVLQQFSPCALHRLLQGRTLWVVGDSLMRNTYFALRCFMLDFWNHSLGECAVSPNRALQKALYTAADTNITSSMGSRVITDVPHCVHLLAGGRICWVHSVRGEEFADANPQAPGLLQVLQKTVASPQDVFFLNFGRWHFTNCRGLQQEPYSRALQQLGQLYQATKSSFPHLLFKVPAHDHTACKDGQRLELDRCLPAGRGNYSLTVGRSLTNEATSILSKYGVPVLDTYNLTVGMHMAHIARDCLHYCSPGVPEAEIFAMYKALRRQGLTPLSSSSSSSSASAATGGSADAAANHVCVPVSDTTKPPAGWSAYYDSLVRNSTSKQPMALEADLY</sequence>
<keyword evidence="1" id="KW-0732">Signal</keyword>
<gene>
    <name evidence="2" type="ORF">OEZ85_003133</name>
</gene>
<proteinExistence type="predicted"/>
<name>A0ABY8U4P1_TETOB</name>
<evidence type="ECO:0008006" key="4">
    <source>
        <dbReference type="Google" id="ProtNLM"/>
    </source>
</evidence>
<evidence type="ECO:0000256" key="1">
    <source>
        <dbReference type="SAM" id="SignalP"/>
    </source>
</evidence>
<organism evidence="2 3">
    <name type="scientific">Tetradesmus obliquus</name>
    <name type="common">Green alga</name>
    <name type="synonym">Acutodesmus obliquus</name>
    <dbReference type="NCBI Taxonomy" id="3088"/>
    <lineage>
        <taxon>Eukaryota</taxon>
        <taxon>Viridiplantae</taxon>
        <taxon>Chlorophyta</taxon>
        <taxon>core chlorophytes</taxon>
        <taxon>Chlorophyceae</taxon>
        <taxon>CS clade</taxon>
        <taxon>Sphaeropleales</taxon>
        <taxon>Scenedesmaceae</taxon>
        <taxon>Tetradesmus</taxon>
    </lineage>
</organism>
<keyword evidence="3" id="KW-1185">Reference proteome</keyword>
<accession>A0ABY8U4P1</accession>